<feature type="transmembrane region" description="Helical" evidence="1">
    <location>
        <begin position="87"/>
        <end position="107"/>
    </location>
</feature>
<dbReference type="OrthoDB" id="428263at2"/>
<dbReference type="RefSeq" id="WP_085327340.1">
    <property type="nucleotide sequence ID" value="NZ_NCXP01000046.1"/>
</dbReference>
<protein>
    <recommendedName>
        <fullName evidence="4">DUF1772 domain-containing protein</fullName>
    </recommendedName>
</protein>
<feature type="transmembrane region" description="Helical" evidence="1">
    <location>
        <begin position="145"/>
        <end position="163"/>
    </location>
</feature>
<accession>A0A1X2LPA0</accession>
<comment type="caution">
    <text evidence="2">The sequence shown here is derived from an EMBL/GenBank/DDBJ whole genome shotgun (WGS) entry which is preliminary data.</text>
</comment>
<keyword evidence="3" id="KW-1185">Reference proteome</keyword>
<organism evidence="2 3">
    <name type="scientific">Mycobacterium decipiens</name>
    <dbReference type="NCBI Taxonomy" id="1430326"/>
    <lineage>
        <taxon>Bacteria</taxon>
        <taxon>Bacillati</taxon>
        <taxon>Actinomycetota</taxon>
        <taxon>Actinomycetes</taxon>
        <taxon>Mycobacteriales</taxon>
        <taxon>Mycobacteriaceae</taxon>
        <taxon>Mycobacterium</taxon>
    </lineage>
</organism>
<evidence type="ECO:0000313" key="3">
    <source>
        <dbReference type="Proteomes" id="UP000193247"/>
    </source>
</evidence>
<proteinExistence type="predicted"/>
<dbReference type="Pfam" id="PF08592">
    <property type="entry name" value="Anthrone_oxy"/>
    <property type="match status" value="1"/>
</dbReference>
<evidence type="ECO:0008006" key="4">
    <source>
        <dbReference type="Google" id="ProtNLM"/>
    </source>
</evidence>
<evidence type="ECO:0000256" key="1">
    <source>
        <dbReference type="SAM" id="Phobius"/>
    </source>
</evidence>
<dbReference type="Proteomes" id="UP000193247">
    <property type="component" value="Unassembled WGS sequence"/>
</dbReference>
<dbReference type="InterPro" id="IPR013901">
    <property type="entry name" value="Anthrone_oxy"/>
</dbReference>
<feature type="transmembrane region" description="Helical" evidence="1">
    <location>
        <begin position="61"/>
        <end position="80"/>
    </location>
</feature>
<dbReference type="EMBL" id="NCXP01000046">
    <property type="protein sequence ID" value="OSC37222.1"/>
    <property type="molecule type" value="Genomic_DNA"/>
</dbReference>
<keyword evidence="1" id="KW-0812">Transmembrane</keyword>
<dbReference type="AlphaFoldDB" id="A0A1X2LPA0"/>
<sequence length="164" mass="17413">MNMSPFVALTSLAAIASAASGGMMFVFSTFIMRGLDRTDPIEAITAMRGINAEANSNPAFLLAYFGATILALVVGVLAAIQLRQPGSWWVLVGAVFGILGAIITIAVNVPLNNHLDGVNPAGLSAADAAREWQAYFTTWTAWNHLRTVTAFVSAVVMLIGVRFR</sequence>
<dbReference type="STRING" id="1430326.B8W66_21790"/>
<reference evidence="2 3" key="1">
    <citation type="submission" date="2017-04" db="EMBL/GenBank/DDBJ databases">
        <title>The new phylogeny of genus Mycobacterium.</title>
        <authorList>
            <person name="Tortoli E."/>
            <person name="Trovato A."/>
            <person name="Cirillo D.M."/>
        </authorList>
    </citation>
    <scope>NUCLEOTIDE SEQUENCE [LARGE SCALE GENOMIC DNA]</scope>
    <source>
        <strain evidence="2 3">TBL 1200985</strain>
    </source>
</reference>
<gene>
    <name evidence="2" type="ORF">B8W66_21790</name>
</gene>
<keyword evidence="1" id="KW-1133">Transmembrane helix</keyword>
<keyword evidence="1" id="KW-0472">Membrane</keyword>
<evidence type="ECO:0000313" key="2">
    <source>
        <dbReference type="EMBL" id="OSC37222.1"/>
    </source>
</evidence>
<name>A0A1X2LPA0_9MYCO</name>